<dbReference type="RefSeq" id="WP_101832526.1">
    <property type="nucleotide sequence ID" value="NZ_FZMO01000213.1"/>
</dbReference>
<dbReference type="InterPro" id="IPR019587">
    <property type="entry name" value="Polyketide_cyclase/dehydratase"/>
</dbReference>
<proteinExistence type="predicted"/>
<gene>
    <name evidence="1" type="ORF">FRACA_2900009</name>
</gene>
<sequence>MTKKSVPITVFAHTTSSPAHTYRVIVPIDLAQVFKPWGPFPGVAEVRGQTGTWDRPGTSRQTWFTDGSKADERLAEVVEGHGFAYELSGFTNVLAKLVSGVRGEWSFLPDGTGTSIRWTYDFRPLPGRRWVVAGPFKLLWTRYMRAALARMVTVVQETPGGTMEECAT</sequence>
<protein>
    <submittedName>
        <fullName evidence="1">Polyketide cyclase / dehydrase and lipid transport</fullName>
    </submittedName>
</protein>
<dbReference type="Gene3D" id="3.30.530.20">
    <property type="match status" value="1"/>
</dbReference>
<dbReference type="OrthoDB" id="5185789at2"/>
<dbReference type="Proteomes" id="UP000234331">
    <property type="component" value="Unassembled WGS sequence"/>
</dbReference>
<dbReference type="EMBL" id="FZMO01000213">
    <property type="protein sequence ID" value="SNQ48933.1"/>
    <property type="molecule type" value="Genomic_DNA"/>
</dbReference>
<dbReference type="SUPFAM" id="SSF55961">
    <property type="entry name" value="Bet v1-like"/>
    <property type="match status" value="1"/>
</dbReference>
<name>A0A2I2KTD3_9ACTN</name>
<dbReference type="InterPro" id="IPR023393">
    <property type="entry name" value="START-like_dom_sf"/>
</dbReference>
<keyword evidence="2" id="KW-1185">Reference proteome</keyword>
<dbReference type="Pfam" id="PF10604">
    <property type="entry name" value="Polyketide_cyc2"/>
    <property type="match status" value="1"/>
</dbReference>
<evidence type="ECO:0000313" key="1">
    <source>
        <dbReference type="EMBL" id="SNQ48933.1"/>
    </source>
</evidence>
<evidence type="ECO:0000313" key="2">
    <source>
        <dbReference type="Proteomes" id="UP000234331"/>
    </source>
</evidence>
<reference evidence="1 2" key="1">
    <citation type="submission" date="2017-06" db="EMBL/GenBank/DDBJ databases">
        <authorList>
            <person name="Kim H.J."/>
            <person name="Triplett B.A."/>
        </authorList>
    </citation>
    <scope>NUCLEOTIDE SEQUENCE [LARGE SCALE GENOMIC DNA]</scope>
    <source>
        <strain evidence="1">FRACA_ARgP5</strain>
    </source>
</reference>
<organism evidence="1 2">
    <name type="scientific">Frankia canadensis</name>
    <dbReference type="NCBI Taxonomy" id="1836972"/>
    <lineage>
        <taxon>Bacteria</taxon>
        <taxon>Bacillati</taxon>
        <taxon>Actinomycetota</taxon>
        <taxon>Actinomycetes</taxon>
        <taxon>Frankiales</taxon>
        <taxon>Frankiaceae</taxon>
        <taxon>Frankia</taxon>
    </lineage>
</organism>
<accession>A0A2I2KTD3</accession>
<dbReference type="AlphaFoldDB" id="A0A2I2KTD3"/>